<proteinExistence type="predicted"/>
<gene>
    <name evidence="1" type="ORF">PROFUN_12170</name>
</gene>
<evidence type="ECO:0000313" key="1">
    <source>
        <dbReference type="EMBL" id="PRP80231.1"/>
    </source>
</evidence>
<protein>
    <submittedName>
        <fullName evidence="1">Uncharacterized protein</fullName>
    </submittedName>
</protein>
<dbReference type="AlphaFoldDB" id="A0A2P6N8F3"/>
<reference evidence="1 2" key="1">
    <citation type="journal article" date="2018" name="Genome Biol. Evol.">
        <title>Multiple Roots of Fruiting Body Formation in Amoebozoa.</title>
        <authorList>
            <person name="Hillmann F."/>
            <person name="Forbes G."/>
            <person name="Novohradska S."/>
            <person name="Ferling I."/>
            <person name="Riege K."/>
            <person name="Groth M."/>
            <person name="Westermann M."/>
            <person name="Marz M."/>
            <person name="Spaller T."/>
            <person name="Winckler T."/>
            <person name="Schaap P."/>
            <person name="Glockner G."/>
        </authorList>
    </citation>
    <scope>NUCLEOTIDE SEQUENCE [LARGE SCALE GENOMIC DNA]</scope>
    <source>
        <strain evidence="1 2">Jena</strain>
    </source>
</reference>
<name>A0A2P6N8F3_9EUKA</name>
<evidence type="ECO:0000313" key="2">
    <source>
        <dbReference type="Proteomes" id="UP000241769"/>
    </source>
</evidence>
<dbReference type="EMBL" id="MDYQ01000156">
    <property type="protein sequence ID" value="PRP80231.1"/>
    <property type="molecule type" value="Genomic_DNA"/>
</dbReference>
<keyword evidence="2" id="KW-1185">Reference proteome</keyword>
<sequence length="179" mass="19461">MEGGDVEVRLTISQQDSNAASLEPRQRGAMAARTLESVLMGVALSSSLPCVCVDSRSSGARGVRERDRSRSLSFLVEVWIGPLSTKQLLRPLQQWSLVLQTASPPCRRCLERSLRRGDDILPLVLLQVADEWISVVDSLFLMGFRADPLSCADNDRFFVGCGGTSLSLSGITSDGHVPE</sequence>
<comment type="caution">
    <text evidence="1">The sequence shown here is derived from an EMBL/GenBank/DDBJ whole genome shotgun (WGS) entry which is preliminary data.</text>
</comment>
<accession>A0A2P6N8F3</accession>
<dbReference type="InParanoid" id="A0A2P6N8F3"/>
<organism evidence="1 2">
    <name type="scientific">Planoprotostelium fungivorum</name>
    <dbReference type="NCBI Taxonomy" id="1890364"/>
    <lineage>
        <taxon>Eukaryota</taxon>
        <taxon>Amoebozoa</taxon>
        <taxon>Evosea</taxon>
        <taxon>Variosea</taxon>
        <taxon>Cavosteliida</taxon>
        <taxon>Cavosteliaceae</taxon>
        <taxon>Planoprotostelium</taxon>
    </lineage>
</organism>
<dbReference type="Proteomes" id="UP000241769">
    <property type="component" value="Unassembled WGS sequence"/>
</dbReference>